<keyword evidence="1" id="KW-1133">Transmembrane helix</keyword>
<dbReference type="Proteomes" id="UP000564964">
    <property type="component" value="Unassembled WGS sequence"/>
</dbReference>
<evidence type="ECO:0000313" key="3">
    <source>
        <dbReference type="EMBL" id="MBS3063021.1"/>
    </source>
</evidence>
<reference evidence="3" key="3">
    <citation type="submission" date="2021-05" db="EMBL/GenBank/DDBJ databases">
        <title>Protein family content uncovers lineage relationships and bacterial pathway maintenance mechanisms in DPANN archaea.</title>
        <authorList>
            <person name="Castelle C.J."/>
            <person name="Meheust R."/>
            <person name="Jaffe A.L."/>
            <person name="Seitz K."/>
            <person name="Gong X."/>
            <person name="Baker B.J."/>
            <person name="Banfield J.F."/>
        </authorList>
    </citation>
    <scope>NUCLEOTIDE SEQUENCE</scope>
    <source>
        <strain evidence="3">RIFCSPLOWO2_01_FULL_58_19</strain>
    </source>
</reference>
<protein>
    <submittedName>
        <fullName evidence="2">Uncharacterized protein</fullName>
    </submittedName>
</protein>
<accession>A0A7J4JDI6</accession>
<organism evidence="2 4">
    <name type="scientific">Candidatus Iainarchaeum sp</name>
    <dbReference type="NCBI Taxonomy" id="3101447"/>
    <lineage>
        <taxon>Archaea</taxon>
        <taxon>Candidatus Iainarchaeota</taxon>
        <taxon>Candidatus Iainarchaeia</taxon>
        <taxon>Candidatus Iainarchaeales</taxon>
        <taxon>Candidatus Iainarchaeaceae</taxon>
        <taxon>Candidatus Iainarchaeum</taxon>
    </lineage>
</organism>
<feature type="transmembrane region" description="Helical" evidence="1">
    <location>
        <begin position="65"/>
        <end position="92"/>
    </location>
</feature>
<evidence type="ECO:0000313" key="4">
    <source>
        <dbReference type="Proteomes" id="UP000564964"/>
    </source>
</evidence>
<gene>
    <name evidence="2" type="ORF">HA252_00255</name>
    <name evidence="3" type="ORF">J4203_04060</name>
</gene>
<dbReference type="EMBL" id="DUGH01000006">
    <property type="protein sequence ID" value="HIH15823.1"/>
    <property type="molecule type" value="Genomic_DNA"/>
</dbReference>
<keyword evidence="1" id="KW-0472">Membrane</keyword>
<feature type="transmembrane region" description="Helical" evidence="1">
    <location>
        <begin position="36"/>
        <end position="53"/>
    </location>
</feature>
<feature type="transmembrane region" description="Helical" evidence="1">
    <location>
        <begin position="112"/>
        <end position="132"/>
    </location>
</feature>
<proteinExistence type="predicted"/>
<reference evidence="2" key="1">
    <citation type="journal article" date="2020" name="bioRxiv">
        <title>A rank-normalized archaeal taxonomy based on genome phylogeny resolves widespread incomplete and uneven classifications.</title>
        <authorList>
            <person name="Rinke C."/>
            <person name="Chuvochina M."/>
            <person name="Mussig A.J."/>
            <person name="Chaumeil P.-A."/>
            <person name="Waite D.W."/>
            <person name="Whitman W.B."/>
            <person name="Parks D.H."/>
            <person name="Hugenholtz P."/>
        </authorList>
    </citation>
    <scope>NUCLEOTIDE SEQUENCE</scope>
    <source>
        <strain evidence="2">UBA10219</strain>
    </source>
</reference>
<name>A0A7J4JDI6_9ARCH</name>
<dbReference type="EMBL" id="JAGVWE010000004">
    <property type="protein sequence ID" value="MBS3063021.1"/>
    <property type="molecule type" value="Genomic_DNA"/>
</dbReference>
<comment type="caution">
    <text evidence="2">The sequence shown here is derived from an EMBL/GenBank/DDBJ whole genome shotgun (WGS) entry which is preliminary data.</text>
</comment>
<dbReference type="Proteomes" id="UP000678237">
    <property type="component" value="Unassembled WGS sequence"/>
</dbReference>
<reference evidence="3" key="2">
    <citation type="submission" date="2021-03" db="EMBL/GenBank/DDBJ databases">
        <authorList>
            <person name="Jaffe A."/>
        </authorList>
    </citation>
    <scope>NUCLEOTIDE SEQUENCE</scope>
    <source>
        <strain evidence="3">RIFCSPLOWO2_01_FULL_58_19</strain>
    </source>
</reference>
<keyword evidence="1" id="KW-0812">Transmembrane</keyword>
<evidence type="ECO:0000313" key="2">
    <source>
        <dbReference type="EMBL" id="HIH15823.1"/>
    </source>
</evidence>
<sequence>MFVEFSKPSNLLFVAAVALSILASLSFIQPALVSMTYALVGLLLVMGLAFGYLNRQHPAAEGMIVVMASLIVLSLMLPPGVGTAVGAAGFGVEGARVLESGDVLPVLGVRLMLRYLADFFAPAMVVMGLRYLNIKSRCC</sequence>
<evidence type="ECO:0000256" key="1">
    <source>
        <dbReference type="SAM" id="Phobius"/>
    </source>
</evidence>
<dbReference type="AlphaFoldDB" id="A0A7J4JDI6"/>